<organism evidence="2 3">
    <name type="scientific">Metabacillus mangrovi</name>
    <dbReference type="NCBI Taxonomy" id="1491830"/>
    <lineage>
        <taxon>Bacteria</taxon>
        <taxon>Bacillati</taxon>
        <taxon>Bacillota</taxon>
        <taxon>Bacilli</taxon>
        <taxon>Bacillales</taxon>
        <taxon>Bacillaceae</taxon>
        <taxon>Metabacillus</taxon>
    </lineage>
</organism>
<dbReference type="GO" id="GO:0051537">
    <property type="term" value="F:2 iron, 2 sulfur cluster binding"/>
    <property type="evidence" value="ECO:0007669"/>
    <property type="project" value="InterPro"/>
</dbReference>
<comment type="caution">
    <text evidence="2">The sequence shown here is derived from an EMBL/GenBank/DDBJ whole genome shotgun (WGS) entry which is preliminary data.</text>
</comment>
<accession>A0A7X2V5C8</accession>
<feature type="domain" description="Aerobactin siderophore biosynthesis IucA/IucC-like C-terminal" evidence="1">
    <location>
        <begin position="74"/>
        <end position="193"/>
    </location>
</feature>
<dbReference type="Proteomes" id="UP000434639">
    <property type="component" value="Unassembled WGS sequence"/>
</dbReference>
<proteinExistence type="predicted"/>
<evidence type="ECO:0000259" key="1">
    <source>
        <dbReference type="Pfam" id="PF06276"/>
    </source>
</evidence>
<protein>
    <recommendedName>
        <fullName evidence="1">Aerobactin siderophore biosynthesis IucA/IucC-like C-terminal domain-containing protein</fullName>
    </recommendedName>
</protein>
<evidence type="ECO:0000313" key="2">
    <source>
        <dbReference type="EMBL" id="MTH53908.1"/>
    </source>
</evidence>
<gene>
    <name evidence="2" type="ORF">GKZ89_10875</name>
</gene>
<dbReference type="Pfam" id="PF06276">
    <property type="entry name" value="FhuF"/>
    <property type="match status" value="1"/>
</dbReference>
<sequence>MAEYLKKELAELDKFRLGRTQLHSTLSVEVSELLKEAQLEAYLDKAGPKIDAPDRKTAVSLLMKRYGFLAALSLYSMTVFEKMPDLRPGNLSLETDDQDPLWLPSFYFHKMEASVPEDFPTRADWRDSALKQLFSENIHPLIQTGARLTGISKWILWENVCIYVRWMYETLLSTPPETLDLQRAEEDFQFVLSEADGSLFGDFHYNPLARFNGAISIQPETGREIRMRRTCCLFYLTSERGARCKTCPALCAKLPKGYGG</sequence>
<dbReference type="GO" id="GO:0003824">
    <property type="term" value="F:catalytic activity"/>
    <property type="evidence" value="ECO:0007669"/>
    <property type="project" value="UniProtKB-ARBA"/>
</dbReference>
<dbReference type="OrthoDB" id="5870636at2"/>
<dbReference type="AlphaFoldDB" id="A0A7X2V5C8"/>
<name>A0A7X2V5C8_9BACI</name>
<evidence type="ECO:0000313" key="3">
    <source>
        <dbReference type="Proteomes" id="UP000434639"/>
    </source>
</evidence>
<keyword evidence="3" id="KW-1185">Reference proteome</keyword>
<dbReference type="EMBL" id="WMIB01000009">
    <property type="protein sequence ID" value="MTH53908.1"/>
    <property type="molecule type" value="Genomic_DNA"/>
</dbReference>
<dbReference type="RefSeq" id="WP_155112479.1">
    <property type="nucleotide sequence ID" value="NZ_WMIB01000009.1"/>
</dbReference>
<dbReference type="InterPro" id="IPR022770">
    <property type="entry name" value="IucA/IucC-like_C"/>
</dbReference>
<reference evidence="2 3" key="1">
    <citation type="journal article" date="2017" name="Int. J. Syst. Evol. Microbiol.">
        <title>Bacillus mangrovi sp. nov., isolated from a sediment sample from a mangrove forest.</title>
        <authorList>
            <person name="Gupta V."/>
            <person name="Singh P.K."/>
            <person name="Korpole S."/>
            <person name="Tanuku N.R.S."/>
            <person name="Pinnaka A.K."/>
        </authorList>
    </citation>
    <scope>NUCLEOTIDE SEQUENCE [LARGE SCALE GENOMIC DNA]</scope>
    <source>
        <strain evidence="2 3">KCTC 33872</strain>
    </source>
</reference>